<accession>A0A835R8Q4</accession>
<dbReference type="AlphaFoldDB" id="A0A835R8Q4"/>
<comment type="caution">
    <text evidence="1">The sequence shown here is derived from an EMBL/GenBank/DDBJ whole genome shotgun (WGS) entry which is preliminary data.</text>
</comment>
<name>A0A835R8Q4_VANPL</name>
<keyword evidence="2" id="KW-1185">Reference proteome</keyword>
<sequence length="68" mass="7958">MSQATLYAPLLERQFQRRLTSEMSSVSWMLRFQLRDENSTTHADLDFTNLVLRSSEGYICTNYRLPPA</sequence>
<gene>
    <name evidence="1" type="ORF">HPP92_012295</name>
</gene>
<proteinExistence type="predicted"/>
<dbReference type="OrthoDB" id="1657402at2759"/>
<reference evidence="1 2" key="1">
    <citation type="journal article" date="2020" name="Nat. Food">
        <title>A phased Vanilla planifolia genome enables genetic improvement of flavour and production.</title>
        <authorList>
            <person name="Hasing T."/>
            <person name="Tang H."/>
            <person name="Brym M."/>
            <person name="Khazi F."/>
            <person name="Huang T."/>
            <person name="Chambers A.H."/>
        </authorList>
    </citation>
    <scope>NUCLEOTIDE SEQUENCE [LARGE SCALE GENOMIC DNA]</scope>
    <source>
        <tissue evidence="1">Leaf</tissue>
    </source>
</reference>
<protein>
    <submittedName>
        <fullName evidence="1">Uncharacterized protein</fullName>
    </submittedName>
</protein>
<evidence type="ECO:0000313" key="2">
    <source>
        <dbReference type="Proteomes" id="UP000636800"/>
    </source>
</evidence>
<evidence type="ECO:0000313" key="1">
    <source>
        <dbReference type="EMBL" id="KAG0481437.1"/>
    </source>
</evidence>
<dbReference type="EMBL" id="JADCNL010000005">
    <property type="protein sequence ID" value="KAG0481437.1"/>
    <property type="molecule type" value="Genomic_DNA"/>
</dbReference>
<organism evidence="1 2">
    <name type="scientific">Vanilla planifolia</name>
    <name type="common">Vanilla</name>
    <dbReference type="NCBI Taxonomy" id="51239"/>
    <lineage>
        <taxon>Eukaryota</taxon>
        <taxon>Viridiplantae</taxon>
        <taxon>Streptophyta</taxon>
        <taxon>Embryophyta</taxon>
        <taxon>Tracheophyta</taxon>
        <taxon>Spermatophyta</taxon>
        <taxon>Magnoliopsida</taxon>
        <taxon>Liliopsida</taxon>
        <taxon>Asparagales</taxon>
        <taxon>Orchidaceae</taxon>
        <taxon>Vanilloideae</taxon>
        <taxon>Vanilleae</taxon>
        <taxon>Vanilla</taxon>
    </lineage>
</organism>
<dbReference type="Proteomes" id="UP000636800">
    <property type="component" value="Chromosome 5"/>
</dbReference>